<accession>A0A3D8P8C3</accession>
<keyword evidence="2" id="KW-1185">Reference proteome</keyword>
<dbReference type="Proteomes" id="UP000256679">
    <property type="component" value="Unassembled WGS sequence"/>
</dbReference>
<proteinExistence type="predicted"/>
<dbReference type="AlphaFoldDB" id="A0A3D8P8C3"/>
<sequence length="89" mass="9749">PRARAVARLPEPQARRALHRAFDQSFGRVLIGAELDRFLADAPQFAPLARRLHGFFAASDAAFFGLGTGPAQDIPQLARDLAAIERGRR</sequence>
<dbReference type="EMBL" id="QFCQ01000246">
    <property type="protein sequence ID" value="RDW11687.1"/>
    <property type="molecule type" value="Genomic_DNA"/>
</dbReference>
<comment type="caution">
    <text evidence="1">The sequence shown here is derived from an EMBL/GenBank/DDBJ whole genome shotgun (WGS) entry which is preliminary data.</text>
</comment>
<feature type="non-terminal residue" evidence="1">
    <location>
        <position position="1"/>
    </location>
</feature>
<evidence type="ECO:0000313" key="1">
    <source>
        <dbReference type="EMBL" id="RDW11687.1"/>
    </source>
</evidence>
<name>A0A3D8P8C3_9RHOB</name>
<organism evidence="1 2">
    <name type="scientific">Paracoccus thiocyanatus</name>
    <dbReference type="NCBI Taxonomy" id="34006"/>
    <lineage>
        <taxon>Bacteria</taxon>
        <taxon>Pseudomonadati</taxon>
        <taxon>Pseudomonadota</taxon>
        <taxon>Alphaproteobacteria</taxon>
        <taxon>Rhodobacterales</taxon>
        <taxon>Paracoccaceae</taxon>
        <taxon>Paracoccus</taxon>
    </lineage>
</organism>
<protein>
    <submittedName>
        <fullName evidence="1">Nonribosomal peptide synthetase MxaA</fullName>
    </submittedName>
</protein>
<reference evidence="1 2" key="1">
    <citation type="submission" date="2018-05" db="EMBL/GenBank/DDBJ databases">
        <title>Whole genome sequencing of Paracoccus thiocyanatus SST.</title>
        <authorList>
            <person name="Ghosh W."/>
            <person name="Rameez M.J."/>
            <person name="Roy C."/>
        </authorList>
    </citation>
    <scope>NUCLEOTIDE SEQUENCE [LARGE SCALE GENOMIC DNA]</scope>
    <source>
        <strain evidence="1 2">SST</strain>
    </source>
</reference>
<evidence type="ECO:0000313" key="2">
    <source>
        <dbReference type="Proteomes" id="UP000256679"/>
    </source>
</evidence>
<gene>
    <name evidence="1" type="ORF">DIE28_18085</name>
</gene>